<reference evidence="1 2" key="1">
    <citation type="submission" date="2016-03" db="EMBL/GenBank/DDBJ databases">
        <title>Draft Genome Assembly of Pseudomonas putida strain CBF10-2.</title>
        <authorList>
            <person name="Iyer R.S."/>
            <person name="Damania A."/>
        </authorList>
    </citation>
    <scope>NUCLEOTIDE SEQUENCE [LARGE SCALE GENOMIC DNA]</scope>
    <source>
        <strain evidence="1 2">CBF10-2</strain>
    </source>
</reference>
<dbReference type="Proteomes" id="UP000077752">
    <property type="component" value="Unassembled WGS sequence"/>
</dbReference>
<dbReference type="EMBL" id="LUCV01000006">
    <property type="protein sequence ID" value="OAI94382.1"/>
    <property type="molecule type" value="Genomic_DNA"/>
</dbReference>
<keyword evidence="1" id="KW-0477">Merozoite</keyword>
<name>A0A177STQ9_PSEPU</name>
<dbReference type="RefSeq" id="WP_064301670.1">
    <property type="nucleotide sequence ID" value="NZ_LUCV01000006.1"/>
</dbReference>
<comment type="caution">
    <text evidence="1">The sequence shown here is derived from an EMBL/GenBank/DDBJ whole genome shotgun (WGS) entry which is preliminary data.</text>
</comment>
<protein>
    <submittedName>
        <fullName evidence="1">Merozoite surface protein 3b</fullName>
    </submittedName>
</protein>
<evidence type="ECO:0000313" key="2">
    <source>
        <dbReference type="Proteomes" id="UP000077752"/>
    </source>
</evidence>
<proteinExistence type="predicted"/>
<evidence type="ECO:0000313" key="1">
    <source>
        <dbReference type="EMBL" id="OAI94382.1"/>
    </source>
</evidence>
<accession>A0A177STQ9</accession>
<dbReference type="AlphaFoldDB" id="A0A177STQ9"/>
<organism evidence="1 2">
    <name type="scientific">Pseudomonas putida</name>
    <name type="common">Arthrobacter siderocapsulatus</name>
    <dbReference type="NCBI Taxonomy" id="303"/>
    <lineage>
        <taxon>Bacteria</taxon>
        <taxon>Pseudomonadati</taxon>
        <taxon>Pseudomonadota</taxon>
        <taxon>Gammaproteobacteria</taxon>
        <taxon>Pseudomonadales</taxon>
        <taxon>Pseudomonadaceae</taxon>
        <taxon>Pseudomonas</taxon>
    </lineage>
</organism>
<sequence length="380" mass="42164">MSQYLERAITALRTIGVELGKPVQDAPILALLDKVVHYDNDKVTSIAAVLQQSTSFNNMVREQIEGMDVSTRFMDITGSFTSIREDAAAMASWMDDGRLDTMERLKLTWMNMRRGSIPSRFEDIRKHYLEACKAANEQIARENAILEAYMDFRLAMKTAEVSAQEVLAVAQESLARRSQELEAANRAVSSTEELPAAERAALELKRDVAVRELQNEDKRFQIIKDIADDLRVGYNTAEMVFARISQVHIVKERQYQRMVSFFSTNEIVLTSLAVSFTASQGMAEATHTLNATTEGINQGLEALGTSVNRQLNDALKAGYGATLRVDSVRALADATLAFQNDMKNLTDTYRTEASNASREISVAVEDAKRAFAALLGKAGE</sequence>
<gene>
    <name evidence="1" type="ORF">AYO28_09050</name>
</gene>